<proteinExistence type="predicted"/>
<dbReference type="Pfam" id="PF00535">
    <property type="entry name" value="Glycos_transf_2"/>
    <property type="match status" value="1"/>
</dbReference>
<gene>
    <name evidence="2" type="ORF">LRLP16767_LRLP167_01387</name>
</gene>
<dbReference type="AlphaFoldDB" id="A0A0U5K354"/>
<organism evidence="2">
    <name type="scientific">Limosilactobacillus reuteri</name>
    <name type="common">Lactobacillus reuteri</name>
    <dbReference type="NCBI Taxonomy" id="1598"/>
    <lineage>
        <taxon>Bacteria</taxon>
        <taxon>Bacillati</taxon>
        <taxon>Bacillota</taxon>
        <taxon>Bacilli</taxon>
        <taxon>Lactobacillales</taxon>
        <taxon>Lactobacillaceae</taxon>
        <taxon>Limosilactobacillus</taxon>
    </lineage>
</organism>
<accession>A0A0U5K354</accession>
<dbReference type="CDD" id="cd00761">
    <property type="entry name" value="Glyco_tranf_GTA_type"/>
    <property type="match status" value="1"/>
</dbReference>
<protein>
    <submittedName>
        <fullName evidence="2">Probable glycosyl transferase</fullName>
    </submittedName>
</protein>
<dbReference type="PANTHER" id="PTHR22916">
    <property type="entry name" value="GLYCOSYLTRANSFERASE"/>
    <property type="match status" value="1"/>
</dbReference>
<name>A0A0U5K354_LIMRT</name>
<dbReference type="InterPro" id="IPR001173">
    <property type="entry name" value="Glyco_trans_2-like"/>
</dbReference>
<dbReference type="PANTHER" id="PTHR22916:SF3">
    <property type="entry name" value="UDP-GLCNAC:BETAGAL BETA-1,3-N-ACETYLGLUCOSAMINYLTRANSFERASE-LIKE PROTEIN 1"/>
    <property type="match status" value="1"/>
</dbReference>
<dbReference type="SUPFAM" id="SSF53448">
    <property type="entry name" value="Nucleotide-diphospho-sugar transferases"/>
    <property type="match status" value="1"/>
</dbReference>
<dbReference type="InterPro" id="IPR029044">
    <property type="entry name" value="Nucleotide-diphossugar_trans"/>
</dbReference>
<keyword evidence="2" id="KW-0808">Transferase</keyword>
<reference evidence="2" key="1">
    <citation type="submission" date="2015-10" db="EMBL/GenBank/DDBJ databases">
        <authorList>
            <person name="Gilbert D.G."/>
        </authorList>
    </citation>
    <scope>NUCLEOTIDE SEQUENCE</scope>
    <source>
        <strain evidence="2">Lp167-67</strain>
    </source>
</reference>
<sequence length="326" mass="38381">MDISVIIPMYNVEKFILPLLKDLKKQEVNNAEFLLINDGSTDSTNKLVKEFINGSCDRRFILLNKENGGVSSARNYGLRLASGKYILFIDSDDRLNNNFLKKYLEQIKQNKTEIEVFPVMKTDSLGNIEGKIDYAQIYNNEIITSKEFIKYICTGKAYGFLFSYIFKKELWQDVKFSEQALYEEDLLAVCTIMLKNPNIKIHINKEAYYYYANNNQSVSHTIKPSTLYMNLQYVNKSLMETLKNSSEKHELENYMLNMKLDSLIMIIQTSIYNADDKYYRLAKFEFLNKVQKLKYISMKIMIKRLAQILFLLFGRKTVFIRKYRKN</sequence>
<dbReference type="EMBL" id="LN887786">
    <property type="protein sequence ID" value="CUR43588.1"/>
    <property type="molecule type" value="Genomic_DNA"/>
</dbReference>
<dbReference type="Gene3D" id="3.90.550.10">
    <property type="entry name" value="Spore Coat Polysaccharide Biosynthesis Protein SpsA, Chain A"/>
    <property type="match status" value="1"/>
</dbReference>
<feature type="domain" description="Glycosyltransferase 2-like" evidence="1">
    <location>
        <begin position="4"/>
        <end position="155"/>
    </location>
</feature>
<evidence type="ECO:0000259" key="1">
    <source>
        <dbReference type="Pfam" id="PF00535"/>
    </source>
</evidence>
<evidence type="ECO:0000313" key="2">
    <source>
        <dbReference type="EMBL" id="CUR43588.1"/>
    </source>
</evidence>
<dbReference type="RefSeq" id="WP_339111814.1">
    <property type="nucleotide sequence ID" value="NZ_LN887786.1"/>
</dbReference>
<dbReference type="GO" id="GO:0016758">
    <property type="term" value="F:hexosyltransferase activity"/>
    <property type="evidence" value="ECO:0007669"/>
    <property type="project" value="UniProtKB-ARBA"/>
</dbReference>